<dbReference type="AlphaFoldDB" id="A0A8K2AC27"/>
<dbReference type="PANTHER" id="PTHR10465:SF0">
    <property type="entry name" value="SARCALUMENIN"/>
    <property type="match status" value="1"/>
</dbReference>
<dbReference type="RefSeq" id="WP_161824082.1">
    <property type="nucleotide sequence ID" value="NZ_WVIC01000005.1"/>
</dbReference>
<evidence type="ECO:0000313" key="8">
    <source>
        <dbReference type="Proteomes" id="UP000607397"/>
    </source>
</evidence>
<dbReference type="GO" id="GO:0016020">
    <property type="term" value="C:membrane"/>
    <property type="evidence" value="ECO:0007669"/>
    <property type="project" value="UniProtKB-SubCell"/>
</dbReference>
<evidence type="ECO:0000256" key="4">
    <source>
        <dbReference type="ARBA" id="ARBA00023134"/>
    </source>
</evidence>
<keyword evidence="3" id="KW-0378">Hydrolase</keyword>
<evidence type="ECO:0000313" key="7">
    <source>
        <dbReference type="EMBL" id="NCJ05601.1"/>
    </source>
</evidence>
<evidence type="ECO:0000256" key="2">
    <source>
        <dbReference type="ARBA" id="ARBA00022741"/>
    </source>
</evidence>
<keyword evidence="2" id="KW-0547">Nucleotide-binding</keyword>
<name>A0A8K2AC27_9CYAN</name>
<organism evidence="7 8">
    <name type="scientific">Petrachloros mirabilis ULC683</name>
    <dbReference type="NCBI Taxonomy" id="2781853"/>
    <lineage>
        <taxon>Bacteria</taxon>
        <taxon>Bacillati</taxon>
        <taxon>Cyanobacteriota</taxon>
        <taxon>Cyanophyceae</taxon>
        <taxon>Synechococcales</taxon>
        <taxon>Petrachlorosaceae</taxon>
        <taxon>Petrachloros</taxon>
        <taxon>Petrachloros mirabilis</taxon>
    </lineage>
</organism>
<protein>
    <submittedName>
        <fullName evidence="7">Dynamin family protein</fullName>
    </submittedName>
</protein>
<keyword evidence="5" id="KW-0472">Membrane</keyword>
<gene>
    <name evidence="7" type="ORF">GS597_03575</name>
</gene>
<dbReference type="GO" id="GO:0003924">
    <property type="term" value="F:GTPase activity"/>
    <property type="evidence" value="ECO:0007669"/>
    <property type="project" value="InterPro"/>
</dbReference>
<dbReference type="Gene3D" id="3.40.50.300">
    <property type="entry name" value="P-loop containing nucleotide triphosphate hydrolases"/>
    <property type="match status" value="1"/>
</dbReference>
<dbReference type="InterPro" id="IPR027417">
    <property type="entry name" value="P-loop_NTPase"/>
</dbReference>
<comment type="caution">
    <text evidence="7">The sequence shown here is derived from an EMBL/GenBank/DDBJ whole genome shotgun (WGS) entry which is preliminary data.</text>
</comment>
<evidence type="ECO:0000256" key="3">
    <source>
        <dbReference type="ARBA" id="ARBA00022801"/>
    </source>
</evidence>
<feature type="domain" description="Dynamin N-terminal" evidence="6">
    <location>
        <begin position="51"/>
        <end position="281"/>
    </location>
</feature>
<dbReference type="PANTHER" id="PTHR10465">
    <property type="entry name" value="TRANSMEMBRANE GTPASE FZO1"/>
    <property type="match status" value="1"/>
</dbReference>
<comment type="subcellular location">
    <subcellularLocation>
        <location evidence="1">Membrane</location>
    </subcellularLocation>
</comment>
<accession>A0A8K2AC27</accession>
<dbReference type="Pfam" id="PF00350">
    <property type="entry name" value="Dynamin_N"/>
    <property type="match status" value="1"/>
</dbReference>
<sequence>MTAFPDPSSFDLQPPVHQLLELSRQDPMLRSQDTAAIQNSLRKALSPTFEIVFAGAFSAGKSMLINALLKRKLLYSAEGHATGTECQIAYAEPDQERVVLTFLSQTEIHDQATLLSQRLGLNAPMQLDQLDGLGALRQACQAIIQAEGGENRSERAKQASALNFLLEGYENNRDRIQPQDNATYPMEQFHFSTLQEAASYARRGANSAVLKRIEYACHDDLLRDGNILVDTPGIDAPVQKDAALTYDKIKDPDTSAVICVFKPAETGELTTEETELLETIRANPAIRDRVFYVFNRVDKTWYNTQLRQRLDRLIQDQFRDTTRLYKTSGLLGFYGSEIKSTSRSDRFGLDSIFAEDVHNHGSQEEAPLFVTEFNNYCASGKLIDSLFRPEIRGYERPNENYVRILSEYGTPLMDRLIQDSGVDEFRTAITRYLTEEKRPLLFANLADDLQPLCINLRKHLIETWQHLDSQPRDIEAIQEQELRLLNQELKDIGDQLCTHVEHTLNCVIASNNNRAFEEDFRKLQSRMVSRLDELLQGFSVAAVHQQAQASHKRNSVVPLLGILAEAFYHLANGLEEVLAAAAQEVVNNFFQQLLDQVKQQDYYRELYRLLGHDSGIEQRLLQLQDWVCRAIRNEAQTECDRYVRERPEFYAEGSVTIWQLRQTLQQACRGYDYQSMIEAEPAIRQLLKLDFEQKVKETVMRTFRQTINQTLNDHLLKETDALALGVLQQYDQARTYLAKTLAKEAEQKIRANQQQQTAVQRQIEAYNQATTSFNACLEAMQLDRKRLPGIQPTDLELLPTPTVPSKDQPLETVEGELIEGHLPQPSVEASLDWAFVANSAG</sequence>
<keyword evidence="4" id="KW-0342">GTP-binding</keyword>
<dbReference type="InterPro" id="IPR027094">
    <property type="entry name" value="Mitofusin_fam"/>
</dbReference>
<dbReference type="Proteomes" id="UP000607397">
    <property type="component" value="Unassembled WGS sequence"/>
</dbReference>
<evidence type="ECO:0000256" key="5">
    <source>
        <dbReference type="ARBA" id="ARBA00023136"/>
    </source>
</evidence>
<proteinExistence type="predicted"/>
<dbReference type="SUPFAM" id="SSF52540">
    <property type="entry name" value="P-loop containing nucleoside triphosphate hydrolases"/>
    <property type="match status" value="1"/>
</dbReference>
<evidence type="ECO:0000256" key="1">
    <source>
        <dbReference type="ARBA" id="ARBA00004370"/>
    </source>
</evidence>
<dbReference type="GO" id="GO:0005525">
    <property type="term" value="F:GTP binding"/>
    <property type="evidence" value="ECO:0007669"/>
    <property type="project" value="UniProtKB-KW"/>
</dbReference>
<reference evidence="7" key="1">
    <citation type="submission" date="2019-12" db="EMBL/GenBank/DDBJ databases">
        <title>High-Quality draft genome sequences of three cyanobacteria isolated from the limestone walls of the Old Cathedral of Coimbra.</title>
        <authorList>
            <person name="Tiago I."/>
            <person name="Soares F."/>
            <person name="Portugal A."/>
        </authorList>
    </citation>
    <scope>NUCLEOTIDE SEQUENCE [LARGE SCALE GENOMIC DNA]</scope>
    <source>
        <strain evidence="7">C</strain>
    </source>
</reference>
<dbReference type="EMBL" id="WVIC01000005">
    <property type="protein sequence ID" value="NCJ05601.1"/>
    <property type="molecule type" value="Genomic_DNA"/>
</dbReference>
<dbReference type="InterPro" id="IPR045063">
    <property type="entry name" value="Dynamin_N"/>
</dbReference>
<keyword evidence="8" id="KW-1185">Reference proteome</keyword>
<evidence type="ECO:0000259" key="6">
    <source>
        <dbReference type="Pfam" id="PF00350"/>
    </source>
</evidence>